<feature type="region of interest" description="Disordered" evidence="1">
    <location>
        <begin position="1"/>
        <end position="30"/>
    </location>
</feature>
<organism evidence="2">
    <name type="scientific">marine sediment metagenome</name>
    <dbReference type="NCBI Taxonomy" id="412755"/>
    <lineage>
        <taxon>unclassified sequences</taxon>
        <taxon>metagenomes</taxon>
        <taxon>ecological metagenomes</taxon>
    </lineage>
</organism>
<accession>A0A0F9BY89</accession>
<dbReference type="EMBL" id="LAZR01046951">
    <property type="protein sequence ID" value="KKK95344.1"/>
    <property type="molecule type" value="Genomic_DNA"/>
</dbReference>
<comment type="caution">
    <text evidence="2">The sequence shown here is derived from an EMBL/GenBank/DDBJ whole genome shotgun (WGS) entry which is preliminary data.</text>
</comment>
<name>A0A0F9BY89_9ZZZZ</name>
<evidence type="ECO:0000313" key="2">
    <source>
        <dbReference type="EMBL" id="KKK95344.1"/>
    </source>
</evidence>
<reference evidence="2" key="1">
    <citation type="journal article" date="2015" name="Nature">
        <title>Complex archaea that bridge the gap between prokaryotes and eukaryotes.</title>
        <authorList>
            <person name="Spang A."/>
            <person name="Saw J.H."/>
            <person name="Jorgensen S.L."/>
            <person name="Zaremba-Niedzwiedzka K."/>
            <person name="Martijn J."/>
            <person name="Lind A.E."/>
            <person name="van Eijk R."/>
            <person name="Schleper C."/>
            <person name="Guy L."/>
            <person name="Ettema T.J."/>
        </authorList>
    </citation>
    <scope>NUCLEOTIDE SEQUENCE</scope>
</reference>
<feature type="compositionally biased region" description="Basic residues" evidence="1">
    <location>
        <begin position="19"/>
        <end position="30"/>
    </location>
</feature>
<evidence type="ECO:0000256" key="1">
    <source>
        <dbReference type="SAM" id="MobiDB-lite"/>
    </source>
</evidence>
<protein>
    <submittedName>
        <fullName evidence="2">Uncharacterized protein</fullName>
    </submittedName>
</protein>
<feature type="compositionally biased region" description="Basic residues" evidence="1">
    <location>
        <begin position="1"/>
        <end position="11"/>
    </location>
</feature>
<gene>
    <name evidence="2" type="ORF">LCGC14_2673750</name>
</gene>
<feature type="non-terminal residue" evidence="2">
    <location>
        <position position="322"/>
    </location>
</feature>
<dbReference type="AlphaFoldDB" id="A0A0F9BY89"/>
<proteinExistence type="predicted"/>
<sequence>MSKKKKSKKSTAKNSAKGQQRKKQKRKLRLIKAKSKVEHRYVERPPMAEIDAPPGFRAVSGSQAIMEYSKSVVNFDDSENIEDMNKILQFTSLLWNYGISVESGDINEKTTKEIMNMIRQIWKVEEDGARKLLDKFVKKRNEMFPPEVQIQGSPMMYMRKEISHLIAPFDYKKLELSDKVFPPDDKDKAFIDKLETIDSYIQNEKDYSDWEDEYFSMEEACKESFSRWLRKKGGTGKNAQEFPFLSEIFMNFVYRYMHDDIIVLKSVQPIYFEEFFFDHVLRKVMMEPHEHVEWPPALKLFYTFLLEKEYLDNPAVFIEVID</sequence>